<feature type="compositionally biased region" description="Pro residues" evidence="2">
    <location>
        <begin position="88"/>
        <end position="114"/>
    </location>
</feature>
<feature type="compositionally biased region" description="Polar residues" evidence="2">
    <location>
        <begin position="567"/>
        <end position="586"/>
    </location>
</feature>
<dbReference type="STRING" id="1126212.K2RJ93"/>
<reference evidence="4 5" key="1">
    <citation type="journal article" date="2012" name="BMC Genomics">
        <title>Tools to kill: Genome of one of the most destructive plant pathogenic fungi Macrophomina phaseolina.</title>
        <authorList>
            <person name="Islam M.S."/>
            <person name="Haque M.S."/>
            <person name="Islam M.M."/>
            <person name="Emdad E.M."/>
            <person name="Halim A."/>
            <person name="Hossen Q.M.M."/>
            <person name="Hossain M.Z."/>
            <person name="Ahmed B."/>
            <person name="Rahim S."/>
            <person name="Rahman M.S."/>
            <person name="Alam M.M."/>
            <person name="Hou S."/>
            <person name="Wan X."/>
            <person name="Saito J.A."/>
            <person name="Alam M."/>
        </authorList>
    </citation>
    <scope>NUCLEOTIDE SEQUENCE [LARGE SCALE GENOMIC DNA]</scope>
    <source>
        <strain evidence="4 5">MS6</strain>
    </source>
</reference>
<proteinExistence type="predicted"/>
<feature type="compositionally biased region" description="Basic and acidic residues" evidence="2">
    <location>
        <begin position="209"/>
        <end position="224"/>
    </location>
</feature>
<gene>
    <name evidence="4" type="ORF">MPH_07993</name>
</gene>
<feature type="compositionally biased region" description="Pro residues" evidence="2">
    <location>
        <begin position="1"/>
        <end position="19"/>
    </location>
</feature>
<dbReference type="InParanoid" id="K2RJ93"/>
<comment type="caution">
    <text evidence="4">The sequence shown here is derived from an EMBL/GenBank/DDBJ whole genome shotgun (WGS) entry which is preliminary data.</text>
</comment>
<feature type="compositionally biased region" description="Polar residues" evidence="2">
    <location>
        <begin position="1022"/>
        <end position="1034"/>
    </location>
</feature>
<protein>
    <recommendedName>
        <fullName evidence="3">Putative zinc-finger domain-containing protein</fullName>
    </recommendedName>
</protein>
<feature type="region of interest" description="Disordered" evidence="2">
    <location>
        <begin position="1"/>
        <end position="67"/>
    </location>
</feature>
<feature type="compositionally biased region" description="Basic and acidic residues" evidence="2">
    <location>
        <begin position="188"/>
        <end position="199"/>
    </location>
</feature>
<evidence type="ECO:0000313" key="5">
    <source>
        <dbReference type="Proteomes" id="UP000007129"/>
    </source>
</evidence>
<keyword evidence="1" id="KW-0175">Coiled coil</keyword>
<feature type="compositionally biased region" description="Polar residues" evidence="2">
    <location>
        <begin position="1141"/>
        <end position="1167"/>
    </location>
</feature>
<feature type="region of interest" description="Disordered" evidence="2">
    <location>
        <begin position="752"/>
        <end position="835"/>
    </location>
</feature>
<feature type="compositionally biased region" description="Polar residues" evidence="2">
    <location>
        <begin position="703"/>
        <end position="720"/>
    </location>
</feature>
<dbReference type="Proteomes" id="UP000007129">
    <property type="component" value="Unassembled WGS sequence"/>
</dbReference>
<dbReference type="VEuPathDB" id="FungiDB:MPH_07993"/>
<feature type="compositionally biased region" description="Basic and acidic residues" evidence="2">
    <location>
        <begin position="530"/>
        <end position="539"/>
    </location>
</feature>
<dbReference type="Pfam" id="PF10650">
    <property type="entry name" value="zf-C3H1"/>
    <property type="match status" value="1"/>
</dbReference>
<evidence type="ECO:0000256" key="2">
    <source>
        <dbReference type="SAM" id="MobiDB-lite"/>
    </source>
</evidence>
<feature type="compositionally biased region" description="Basic and acidic residues" evidence="2">
    <location>
        <begin position="268"/>
        <end position="278"/>
    </location>
</feature>
<dbReference type="InterPro" id="IPR019607">
    <property type="entry name" value="Putative_zinc-finger_domain"/>
</dbReference>
<feature type="compositionally biased region" description="Low complexity" evidence="2">
    <location>
        <begin position="22"/>
        <end position="42"/>
    </location>
</feature>
<feature type="compositionally biased region" description="Polar residues" evidence="2">
    <location>
        <begin position="1072"/>
        <end position="1084"/>
    </location>
</feature>
<dbReference type="EMBL" id="AHHD01000337">
    <property type="protein sequence ID" value="EKG14718.1"/>
    <property type="molecule type" value="Genomic_DNA"/>
</dbReference>
<feature type="compositionally biased region" description="Low complexity" evidence="2">
    <location>
        <begin position="387"/>
        <end position="413"/>
    </location>
</feature>
<feature type="compositionally biased region" description="Polar residues" evidence="2">
    <location>
        <begin position="414"/>
        <end position="434"/>
    </location>
</feature>
<feature type="compositionally biased region" description="Low complexity" evidence="2">
    <location>
        <begin position="678"/>
        <end position="690"/>
    </location>
</feature>
<evidence type="ECO:0000256" key="1">
    <source>
        <dbReference type="SAM" id="Coils"/>
    </source>
</evidence>
<feature type="domain" description="Putative zinc-finger" evidence="3">
    <location>
        <begin position="1328"/>
        <end position="1349"/>
    </location>
</feature>
<feature type="compositionally biased region" description="Acidic residues" evidence="2">
    <location>
        <begin position="667"/>
        <end position="676"/>
    </location>
</feature>
<feature type="compositionally biased region" description="Acidic residues" evidence="2">
    <location>
        <begin position="976"/>
        <end position="992"/>
    </location>
</feature>
<feature type="compositionally biased region" description="Polar residues" evidence="2">
    <location>
        <begin position="459"/>
        <end position="473"/>
    </location>
</feature>
<feature type="compositionally biased region" description="Polar residues" evidence="2">
    <location>
        <begin position="949"/>
        <end position="968"/>
    </location>
</feature>
<feature type="compositionally biased region" description="Pro residues" evidence="2">
    <location>
        <begin position="121"/>
        <end position="150"/>
    </location>
</feature>
<feature type="region of interest" description="Disordered" evidence="2">
    <location>
        <begin position="85"/>
        <end position="300"/>
    </location>
</feature>
<organism evidence="4 5">
    <name type="scientific">Macrophomina phaseolina (strain MS6)</name>
    <name type="common">Charcoal rot fungus</name>
    <dbReference type="NCBI Taxonomy" id="1126212"/>
    <lineage>
        <taxon>Eukaryota</taxon>
        <taxon>Fungi</taxon>
        <taxon>Dikarya</taxon>
        <taxon>Ascomycota</taxon>
        <taxon>Pezizomycotina</taxon>
        <taxon>Dothideomycetes</taxon>
        <taxon>Dothideomycetes incertae sedis</taxon>
        <taxon>Botryosphaeriales</taxon>
        <taxon>Botryosphaeriaceae</taxon>
        <taxon>Macrophomina</taxon>
    </lineage>
</organism>
<feature type="compositionally biased region" description="Acidic residues" evidence="2">
    <location>
        <begin position="1086"/>
        <end position="1102"/>
    </location>
</feature>
<dbReference type="OrthoDB" id="1922977at2759"/>
<feature type="compositionally biased region" description="Polar residues" evidence="2">
    <location>
        <begin position="279"/>
        <end position="300"/>
    </location>
</feature>
<feature type="region of interest" description="Disordered" evidence="2">
    <location>
        <begin position="603"/>
        <end position="652"/>
    </location>
</feature>
<feature type="compositionally biased region" description="Polar residues" evidence="2">
    <location>
        <begin position="50"/>
        <end position="62"/>
    </location>
</feature>
<feature type="region of interest" description="Disordered" evidence="2">
    <location>
        <begin position="453"/>
        <end position="503"/>
    </location>
</feature>
<feature type="compositionally biased region" description="Acidic residues" evidence="2">
    <location>
        <begin position="1040"/>
        <end position="1049"/>
    </location>
</feature>
<feature type="compositionally biased region" description="Acidic residues" evidence="2">
    <location>
        <begin position="166"/>
        <end position="176"/>
    </location>
</feature>
<dbReference type="eggNOG" id="KOG4839">
    <property type="taxonomic scope" value="Eukaryota"/>
</dbReference>
<sequence>MPPYPQAFPPQSAPPPPGGGPAYQHAPQLPPQQQQLPLQLQLPPQPPQPHNASGFGQNTSLPQMDFQALGLNPAQLAAVWQQVQNGAAPPPLPFPPPFSAQPGFAPPPPPPIPFPAGFQPPAAPSFPIPPPQALPGITPVPQPPAPPSSLPAPNNRVMEIVNGDREEGELSDEPASQDEPGRSWSRGDSQRGGRGDFNHPKTPAAASDVLRRHPKNSDRHDELSRTNLKGTPGNERHGYGLPSNAKMPSSPRSHGQQAKRSPIQSPPDHVRRESRSEALQHSTIQTRPPANDSAWSRSGQSTLERARFDMSEFEDQRRQAEAFLTTLHNCGYGYVDLQMCGLDPKLIKEVWTSLGFPLDQEPTGNGASAAAIQPKNEPSAPPVSRGAATSTTLPTSVPPVSASTTTASAQLPSKPQSTVGTTGTNKANVGSTASPGDRAAYIARLMAAKNNKATAKATITQGPSSPSPAQTPSVEVHDAPQPDPGPSVIEHTASKPANEPPTDPAVLAAQKKEAQNELLRKKIEALKIPKKKAEEEARAKAQAVAASLSANRTPSSSAEIPVRPAQQEFTAEISTPSKGSQSSSIPLPSPARIPGLFMAAATPPAVPQQPQELSALPANKGRKRPVAADFEDLQQARPPTAFKRPFGQSHNEHEQMIIEVSDDETVDSVMDIDEADGLQPSAQQPSQPLPKVGANRNMPPLTNFPSRPNLSRQGSAQSTPPAVHTPISAAKIEDLRRKEEEIAALKKKLAEKERQRLAKAQSSRAQTPATPTHQPPQLQQGSSPSASVPGNGTSQTQSVVRTEPTSRTGTPTVAASAHTPQSPAQSEWKRRRRAEIQSGISAFDADLNSNLSRLEQLRREMEQIEAENKRRQQEKETLINELESLGIDTEGMPHEELRAKKDEIMQQQQEAAAAAALEVSVNAAEIARLDTLATDSQPVPDQLPRNDVPITNQKASGETAPSESSGEQMSMPGGEVEVESDTTEAEMDMSDSDAEKDGPVPIQISTSTVETRAGPQQKEQEQTALPQETESNSVHPAETSEQEDTEDFYSPEPLPGVPKDPELGVAHAETLSAETSQLGPQTSEPEFAEDDEDDYAPSDLVEEQSTKSGAIDHLPCKSDHQEVDNEPGHHESGTEHASIAGTRQNMHEPSTTAFQPDSANQLISNELQAEHASSEAMDEGEEDYEPSHMLAEPTSSVPAGENPEPLAASLESVTGFSVPQSLTGTSVSGEISSESGKSTSETPAETPQITMIADEVAPVMQSRTSEQHEQDHTVPEVHDVKKHSFYEPYESPLKYFKAYRYHPQYSQTVSGGFKSLTYSHVIDPMKPICSFETAGGICNDSACVGQHFRAMGISEDKILLQMGIVNPGRTPEEQDRWRESLKQVLKDLRGRGVRDVELVAAAIANLRRDFVQDPSKVLNI</sequence>
<feature type="region of interest" description="Disordered" evidence="2">
    <location>
        <begin position="530"/>
        <end position="591"/>
    </location>
</feature>
<evidence type="ECO:0000259" key="3">
    <source>
        <dbReference type="Pfam" id="PF10650"/>
    </source>
</evidence>
<feature type="compositionally biased region" description="Low complexity" evidence="2">
    <location>
        <begin position="766"/>
        <end position="787"/>
    </location>
</feature>
<dbReference type="HOGENOM" id="CLU_253464_0_0_1"/>
<feature type="compositionally biased region" description="Polar residues" evidence="2">
    <location>
        <begin position="246"/>
        <end position="263"/>
    </location>
</feature>
<feature type="region of interest" description="Disordered" evidence="2">
    <location>
        <begin position="362"/>
        <end position="435"/>
    </location>
</feature>
<evidence type="ECO:0000313" key="4">
    <source>
        <dbReference type="EMBL" id="EKG14718.1"/>
    </source>
</evidence>
<feature type="region of interest" description="Disordered" evidence="2">
    <location>
        <begin position="930"/>
        <end position="1205"/>
    </location>
</feature>
<feature type="region of interest" description="Disordered" evidence="2">
    <location>
        <begin position="1218"/>
        <end position="1247"/>
    </location>
</feature>
<feature type="coiled-coil region" evidence="1">
    <location>
        <begin position="844"/>
        <end position="917"/>
    </location>
</feature>
<accession>K2RJ93</accession>
<feature type="compositionally biased region" description="Low complexity" evidence="2">
    <location>
        <begin position="540"/>
        <end position="550"/>
    </location>
</feature>
<feature type="region of interest" description="Disordered" evidence="2">
    <location>
        <begin position="667"/>
        <end position="735"/>
    </location>
</feature>
<feature type="compositionally biased region" description="Polar residues" evidence="2">
    <location>
        <begin position="788"/>
        <end position="825"/>
    </location>
</feature>
<name>K2RJ93_MACPH</name>
<feature type="compositionally biased region" description="Basic and acidic residues" evidence="2">
    <location>
        <begin position="1114"/>
        <end position="1134"/>
    </location>
</feature>